<evidence type="ECO:0000256" key="7">
    <source>
        <dbReference type="ARBA" id="ARBA00023136"/>
    </source>
</evidence>
<evidence type="ECO:0000313" key="11">
    <source>
        <dbReference type="Proteomes" id="UP000664209"/>
    </source>
</evidence>
<organism evidence="10 11">
    <name type="scientific">Actinotalea soli</name>
    <dbReference type="NCBI Taxonomy" id="2819234"/>
    <lineage>
        <taxon>Bacteria</taxon>
        <taxon>Bacillati</taxon>
        <taxon>Actinomycetota</taxon>
        <taxon>Actinomycetes</taxon>
        <taxon>Micrococcales</taxon>
        <taxon>Cellulomonadaceae</taxon>
        <taxon>Actinotalea</taxon>
    </lineage>
</organism>
<evidence type="ECO:0000256" key="8">
    <source>
        <dbReference type="SAM" id="MobiDB-lite"/>
    </source>
</evidence>
<dbReference type="PROSITE" id="PS00211">
    <property type="entry name" value="ABC_TRANSPORTER_1"/>
    <property type="match status" value="2"/>
</dbReference>
<dbReference type="GO" id="GO:0005886">
    <property type="term" value="C:plasma membrane"/>
    <property type="evidence" value="ECO:0007669"/>
    <property type="project" value="UniProtKB-SubCell"/>
</dbReference>
<dbReference type="CDD" id="cd03257">
    <property type="entry name" value="ABC_NikE_OppD_transporters"/>
    <property type="match status" value="2"/>
</dbReference>
<accession>A0A939LN20</accession>
<evidence type="ECO:0000256" key="1">
    <source>
        <dbReference type="ARBA" id="ARBA00004202"/>
    </source>
</evidence>
<feature type="region of interest" description="Disordered" evidence="8">
    <location>
        <begin position="320"/>
        <end position="341"/>
    </location>
</feature>
<proteinExistence type="inferred from homology"/>
<dbReference type="Proteomes" id="UP000664209">
    <property type="component" value="Unassembled WGS sequence"/>
</dbReference>
<dbReference type="SUPFAM" id="SSF52540">
    <property type="entry name" value="P-loop containing nucleoside triphosphate hydrolases"/>
    <property type="match status" value="2"/>
</dbReference>
<evidence type="ECO:0000256" key="4">
    <source>
        <dbReference type="ARBA" id="ARBA00022475"/>
    </source>
</evidence>
<dbReference type="SMART" id="SM00382">
    <property type="entry name" value="AAA"/>
    <property type="match status" value="2"/>
</dbReference>
<reference evidence="10" key="1">
    <citation type="submission" date="2021-03" db="EMBL/GenBank/DDBJ databases">
        <title>Actinotalea soli sp. nov., isolated from soil.</title>
        <authorList>
            <person name="Ping W."/>
            <person name="Zhang J."/>
        </authorList>
    </citation>
    <scope>NUCLEOTIDE SEQUENCE</scope>
    <source>
        <strain evidence="10">BY-33</strain>
    </source>
</reference>
<dbReference type="InterPro" id="IPR003439">
    <property type="entry name" value="ABC_transporter-like_ATP-bd"/>
</dbReference>
<protein>
    <submittedName>
        <fullName evidence="10">ABC transporter ATP-binding protein</fullName>
    </submittedName>
</protein>
<dbReference type="InterPro" id="IPR013563">
    <property type="entry name" value="Oligopep_ABC_C"/>
</dbReference>
<keyword evidence="11" id="KW-1185">Reference proteome</keyword>
<feature type="domain" description="ABC transporter" evidence="9">
    <location>
        <begin position="345"/>
        <end position="595"/>
    </location>
</feature>
<evidence type="ECO:0000256" key="3">
    <source>
        <dbReference type="ARBA" id="ARBA00022448"/>
    </source>
</evidence>
<comment type="caution">
    <text evidence="10">The sequence shown here is derived from an EMBL/GenBank/DDBJ whole genome shotgun (WGS) entry which is preliminary data.</text>
</comment>
<evidence type="ECO:0000256" key="6">
    <source>
        <dbReference type="ARBA" id="ARBA00022840"/>
    </source>
</evidence>
<keyword evidence="3" id="KW-0813">Transport</keyword>
<dbReference type="Pfam" id="PF08352">
    <property type="entry name" value="oligo_HPY"/>
    <property type="match status" value="2"/>
</dbReference>
<dbReference type="NCBIfam" id="NF008453">
    <property type="entry name" value="PRK11308.1"/>
    <property type="match status" value="2"/>
</dbReference>
<dbReference type="InterPro" id="IPR050388">
    <property type="entry name" value="ABC_Ni/Peptide_Import"/>
</dbReference>
<name>A0A939LN20_9CELL</name>
<feature type="compositionally biased region" description="Basic and acidic residues" evidence="8">
    <location>
        <begin position="322"/>
        <end position="341"/>
    </location>
</feature>
<comment type="similarity">
    <text evidence="2">Belongs to the ABC transporter superfamily.</text>
</comment>
<evidence type="ECO:0000259" key="9">
    <source>
        <dbReference type="PROSITE" id="PS50893"/>
    </source>
</evidence>
<dbReference type="Pfam" id="PF00005">
    <property type="entry name" value="ABC_tran"/>
    <property type="match status" value="2"/>
</dbReference>
<keyword evidence="6 10" id="KW-0067">ATP-binding</keyword>
<dbReference type="FunFam" id="3.40.50.300:FF:000016">
    <property type="entry name" value="Oligopeptide ABC transporter ATP-binding component"/>
    <property type="match status" value="1"/>
</dbReference>
<dbReference type="InterPro" id="IPR027417">
    <property type="entry name" value="P-loop_NTPase"/>
</dbReference>
<dbReference type="GO" id="GO:0016887">
    <property type="term" value="F:ATP hydrolysis activity"/>
    <property type="evidence" value="ECO:0007669"/>
    <property type="project" value="InterPro"/>
</dbReference>
<dbReference type="PANTHER" id="PTHR43297">
    <property type="entry name" value="OLIGOPEPTIDE TRANSPORT ATP-BINDING PROTEIN APPD"/>
    <property type="match status" value="1"/>
</dbReference>
<comment type="subcellular location">
    <subcellularLocation>
        <location evidence="1">Cell membrane</location>
        <topology evidence="1">Peripheral membrane protein</topology>
    </subcellularLocation>
</comment>
<dbReference type="Gene3D" id="3.40.50.300">
    <property type="entry name" value="P-loop containing nucleotide triphosphate hydrolases"/>
    <property type="match status" value="2"/>
</dbReference>
<dbReference type="PANTHER" id="PTHR43297:SF2">
    <property type="entry name" value="DIPEPTIDE TRANSPORT ATP-BINDING PROTEIN DPPD"/>
    <property type="match status" value="1"/>
</dbReference>
<keyword evidence="7" id="KW-0472">Membrane</keyword>
<dbReference type="EMBL" id="JAGEMK010000001">
    <property type="protein sequence ID" value="MBO1750313.1"/>
    <property type="molecule type" value="Genomic_DNA"/>
</dbReference>
<feature type="region of interest" description="Disordered" evidence="8">
    <location>
        <begin position="1"/>
        <end position="28"/>
    </location>
</feature>
<feature type="domain" description="ABC transporter" evidence="9">
    <location>
        <begin position="38"/>
        <end position="286"/>
    </location>
</feature>
<dbReference type="GO" id="GO:0015833">
    <property type="term" value="P:peptide transport"/>
    <property type="evidence" value="ECO:0007669"/>
    <property type="project" value="InterPro"/>
</dbReference>
<keyword evidence="5" id="KW-0547">Nucleotide-binding</keyword>
<evidence type="ECO:0000256" key="2">
    <source>
        <dbReference type="ARBA" id="ARBA00005417"/>
    </source>
</evidence>
<dbReference type="InterPro" id="IPR003593">
    <property type="entry name" value="AAA+_ATPase"/>
</dbReference>
<dbReference type="InterPro" id="IPR017871">
    <property type="entry name" value="ABC_transporter-like_CS"/>
</dbReference>
<dbReference type="PROSITE" id="PS50893">
    <property type="entry name" value="ABC_TRANSPORTER_2"/>
    <property type="match status" value="2"/>
</dbReference>
<sequence>MHRGDRPGLHPLRRGAARGPRPQDQEAVTTVADPLLSIRDLEVTFTTEEGPTTAVRGARFDVMAGETVAVVGESGSGKSTTAMAVIGLLAQNGRVSGGQVLVDGHDVATLGGAGMARMRGRVIGMVPQDPMSNLNPVARVGDQIVEALEDNGVARGGAARRRAVELLEEAGLPDAARRAGQYPHEFSGGMRQRALIAMGLSCRPRLLIADEPTSALDVTVQRTILDRLEALTTDLGTAVLLITHDLGLAAERAAKIVVMYRGEVVEVGPAAQLLTDPQHEYTRRLLAAAPSLASRRIQLARRLGATSAVGDDLLAMSAETPTDEKAAVDARAGEASTEHDDSPIVEVKDVSKVFSLRGSSLFSRGQRFTAVDGVSFQIPRGKTVAIVGESGSGKSTVARMMLDLIPPTSGEITFNGRAVGGTDRAAEVRFRRQVQPIFQDPYASLDPLYTIHRTIEEPLRAHRFGTAAERRDRVHALMADVALPLDLLGRYPAELSGGQRQRVAIARALALNPDLVVCDEAVSALDVIVQSQILHLLADLQHRLGLSYLFISHDLAVVRQIADHVCVMERGRIVEQGTVDDVFDRPQQEYTRVLLDAIPGRDLQLGLEAG</sequence>
<dbReference type="NCBIfam" id="NF007739">
    <property type="entry name" value="PRK10419.1"/>
    <property type="match status" value="2"/>
</dbReference>
<gene>
    <name evidence="10" type="ORF">J4G33_00685</name>
</gene>
<evidence type="ECO:0000313" key="10">
    <source>
        <dbReference type="EMBL" id="MBO1750313.1"/>
    </source>
</evidence>
<keyword evidence="4" id="KW-1003">Cell membrane</keyword>
<evidence type="ECO:0000256" key="5">
    <source>
        <dbReference type="ARBA" id="ARBA00022741"/>
    </source>
</evidence>
<dbReference type="GO" id="GO:0005524">
    <property type="term" value="F:ATP binding"/>
    <property type="evidence" value="ECO:0007669"/>
    <property type="project" value="UniProtKB-KW"/>
</dbReference>
<dbReference type="AlphaFoldDB" id="A0A939LN20"/>